<dbReference type="OrthoDB" id="9815482at2"/>
<accession>A0A1B8QEP9</accession>
<keyword evidence="2" id="KW-1133">Transmembrane helix</keyword>
<keyword evidence="2" id="KW-0812">Transmembrane</keyword>
<dbReference type="InterPro" id="IPR050923">
    <property type="entry name" value="Cell_Proc_Reg/RNA_Proc"/>
</dbReference>
<feature type="domain" description="FHA" evidence="3">
    <location>
        <begin position="36"/>
        <end position="85"/>
    </location>
</feature>
<dbReference type="Pfam" id="PF00498">
    <property type="entry name" value="FHA"/>
    <property type="match status" value="1"/>
</dbReference>
<feature type="compositionally biased region" description="Low complexity" evidence="1">
    <location>
        <begin position="190"/>
        <end position="207"/>
    </location>
</feature>
<dbReference type="RefSeq" id="WP_067235128.1">
    <property type="nucleotide sequence ID" value="NZ_LZMZ01000007.1"/>
</dbReference>
<dbReference type="SUPFAM" id="SSF49879">
    <property type="entry name" value="SMAD/FHA domain"/>
    <property type="match status" value="1"/>
</dbReference>
<proteinExistence type="predicted"/>
<dbReference type="Gene3D" id="2.60.200.20">
    <property type="match status" value="1"/>
</dbReference>
<dbReference type="STRING" id="34059.A9308_04010"/>
<dbReference type="InterPro" id="IPR000253">
    <property type="entry name" value="FHA_dom"/>
</dbReference>
<evidence type="ECO:0000313" key="4">
    <source>
        <dbReference type="EMBL" id="OBX80183.1"/>
    </source>
</evidence>
<organism evidence="4 5">
    <name type="scientific">Faucicola atlantae</name>
    <dbReference type="NCBI Taxonomy" id="34059"/>
    <lineage>
        <taxon>Bacteria</taxon>
        <taxon>Pseudomonadati</taxon>
        <taxon>Pseudomonadota</taxon>
        <taxon>Gammaproteobacteria</taxon>
        <taxon>Moraxellales</taxon>
        <taxon>Moraxellaceae</taxon>
        <taxon>Faucicola</taxon>
    </lineage>
</organism>
<sequence length="246" mass="25717">MSTTPTSPTTQSPLTWQLIGLSPALSDLTLDIDRDLTVGRNAQNDIVLASGQVSRQHARLTVQDGQVWLQDLGSANGTFVNGSRIADAPVALQPGDEVAFAELAFVVASDDLADGMDTLEAMLTTPNAQTTDVYTISHESPTAKDFAIDNAIHNTATTNIDTPTISPVPVTKQPQPASVPTPTATDDVMPKAAAPAPTPSDSAPALLPTASEDHHELAKQGSKHSTVAIAVVVIVALIIIVALFFR</sequence>
<dbReference type="AlphaFoldDB" id="A0A1B8QEP9"/>
<dbReference type="Proteomes" id="UP000092508">
    <property type="component" value="Unassembled WGS sequence"/>
</dbReference>
<comment type="caution">
    <text evidence="4">The sequence shown here is derived from an EMBL/GenBank/DDBJ whole genome shotgun (WGS) entry which is preliminary data.</text>
</comment>
<protein>
    <recommendedName>
        <fullName evidence="3">FHA domain-containing protein</fullName>
    </recommendedName>
</protein>
<gene>
    <name evidence="4" type="ORF">A9308_04010</name>
</gene>
<name>A0A1B8QEP9_9GAMM</name>
<feature type="transmembrane region" description="Helical" evidence="2">
    <location>
        <begin position="227"/>
        <end position="245"/>
    </location>
</feature>
<evidence type="ECO:0000256" key="1">
    <source>
        <dbReference type="SAM" id="MobiDB-lite"/>
    </source>
</evidence>
<feature type="region of interest" description="Disordered" evidence="1">
    <location>
        <begin position="158"/>
        <end position="207"/>
    </location>
</feature>
<reference evidence="4 5" key="1">
    <citation type="submission" date="2016-06" db="EMBL/GenBank/DDBJ databases">
        <title>Draft genome of Moraxella atlantae CCUG 66109.</title>
        <authorList>
            <person name="Salva-Serra F."/>
            <person name="Engstrom-Jakobsson H."/>
            <person name="Thorell K."/>
            <person name="Gonzales-Siles L."/>
            <person name="Karlsson R."/>
            <person name="Boulund F."/>
            <person name="Engstrand L."/>
            <person name="Kristiansson E."/>
            <person name="Moore E."/>
        </authorList>
    </citation>
    <scope>NUCLEOTIDE SEQUENCE [LARGE SCALE GENOMIC DNA]</scope>
    <source>
        <strain evidence="4 5">CCUG 66109</strain>
    </source>
</reference>
<evidence type="ECO:0000256" key="2">
    <source>
        <dbReference type="SAM" id="Phobius"/>
    </source>
</evidence>
<dbReference type="InterPro" id="IPR008984">
    <property type="entry name" value="SMAD_FHA_dom_sf"/>
</dbReference>
<dbReference type="CDD" id="cd00060">
    <property type="entry name" value="FHA"/>
    <property type="match status" value="1"/>
</dbReference>
<dbReference type="PANTHER" id="PTHR23308">
    <property type="entry name" value="NUCLEAR INHIBITOR OF PROTEIN PHOSPHATASE-1"/>
    <property type="match status" value="1"/>
</dbReference>
<evidence type="ECO:0000313" key="5">
    <source>
        <dbReference type="Proteomes" id="UP000092508"/>
    </source>
</evidence>
<dbReference type="EMBL" id="LZMZ01000007">
    <property type="protein sequence ID" value="OBX80183.1"/>
    <property type="molecule type" value="Genomic_DNA"/>
</dbReference>
<feature type="compositionally biased region" description="Polar residues" evidence="1">
    <location>
        <begin position="172"/>
        <end position="184"/>
    </location>
</feature>
<dbReference type="SMART" id="SM00240">
    <property type="entry name" value="FHA"/>
    <property type="match status" value="1"/>
</dbReference>
<dbReference type="PROSITE" id="PS50006">
    <property type="entry name" value="FHA_DOMAIN"/>
    <property type="match status" value="1"/>
</dbReference>
<keyword evidence="2" id="KW-0472">Membrane</keyword>
<evidence type="ECO:0000259" key="3">
    <source>
        <dbReference type="PROSITE" id="PS50006"/>
    </source>
</evidence>